<dbReference type="InterPro" id="IPR000847">
    <property type="entry name" value="LysR_HTH_N"/>
</dbReference>
<dbReference type="AlphaFoldDB" id="A0A845RH12"/>
<dbReference type="Proteomes" id="UP000446348">
    <property type="component" value="Unassembled WGS sequence"/>
</dbReference>
<dbReference type="PROSITE" id="PS50931">
    <property type="entry name" value="HTH_LYSR"/>
    <property type="match status" value="1"/>
</dbReference>
<dbReference type="GO" id="GO:0000976">
    <property type="term" value="F:transcription cis-regulatory region binding"/>
    <property type="evidence" value="ECO:0007669"/>
    <property type="project" value="TreeGrafter"/>
</dbReference>
<evidence type="ECO:0000313" key="6">
    <source>
        <dbReference type="EMBL" id="NBI79310.1"/>
    </source>
</evidence>
<dbReference type="NCBIfam" id="NF040786">
    <property type="entry name" value="LysR_Sec_metab"/>
    <property type="match status" value="1"/>
</dbReference>
<comment type="similarity">
    <text evidence="1">Belongs to the LysR transcriptional regulatory family.</text>
</comment>
<dbReference type="InterPro" id="IPR036390">
    <property type="entry name" value="WH_DNA-bd_sf"/>
</dbReference>
<dbReference type="InterPro" id="IPR047788">
    <property type="entry name" value="LysR-like_Sec_metab"/>
</dbReference>
<proteinExistence type="inferred from homology"/>
<reference evidence="7 9" key="2">
    <citation type="submission" date="2019-06" db="EMBL/GenBank/DDBJ databases">
        <title>Draft genome sequences of 15 bacterial species constituting the stable defined intestinal microbiota of the GM15 gnotobiotic mouse model.</title>
        <authorList>
            <person name="Elie C."/>
            <person name="Mathieu A."/>
            <person name="Saliou A."/>
            <person name="Darnaud M."/>
            <person name="Leulier F."/>
            <person name="Tamellini A."/>
        </authorList>
    </citation>
    <scope>NUCLEOTIDE SEQUENCE [LARGE SCALE GENOMIC DNA]</scope>
    <source>
        <strain evidence="7 9">JM4-15</strain>
    </source>
</reference>
<evidence type="ECO:0000313" key="9">
    <source>
        <dbReference type="Proteomes" id="UP000462501"/>
    </source>
</evidence>
<evidence type="ECO:0000256" key="2">
    <source>
        <dbReference type="ARBA" id="ARBA00023015"/>
    </source>
</evidence>
<sequence>MTFWKQFAIIELKRRRLNIWLGCDKGEQQRFGVMGGAVMDFKQLEAFAAVVNLGSFSKAGDRLFLTQPTISAHIRALERELGVQLIVRATKEVYPSKEGKRFYAYAQNLLRMRDDAIAAMTEAVPVVRGVVTVAASTIPAQYILPDAMAAFCKSYPYVTFRHICCDSAGVERLVADGEADIGITGALMNGSRCSWRDFAGDELVVVTPNTPRYSVFLREGIPPEVLIREPFIQREAGSGTRRAYERFLAAAGINTEQMRVVAELEDPESVKRSVSRGLGISILSRRAIEEFCSFGLLLALPLTTGMIERRLYIGCRKGARLSPVAQAFLDETISNFQKNAGDNRDTG</sequence>
<name>A0A845RH12_9FIRM</name>
<dbReference type="PANTHER" id="PTHR30126">
    <property type="entry name" value="HTH-TYPE TRANSCRIPTIONAL REGULATOR"/>
    <property type="match status" value="1"/>
</dbReference>
<dbReference type="InterPro" id="IPR036388">
    <property type="entry name" value="WH-like_DNA-bd_sf"/>
</dbReference>
<evidence type="ECO:0000256" key="3">
    <source>
        <dbReference type="ARBA" id="ARBA00023125"/>
    </source>
</evidence>
<dbReference type="FunFam" id="1.10.10.10:FF:000001">
    <property type="entry name" value="LysR family transcriptional regulator"/>
    <property type="match status" value="1"/>
</dbReference>
<dbReference type="Gene3D" id="1.10.10.10">
    <property type="entry name" value="Winged helix-like DNA-binding domain superfamily/Winged helix DNA-binding domain"/>
    <property type="match status" value="1"/>
</dbReference>
<gene>
    <name evidence="6" type="ORF">D3Z39_10635</name>
    <name evidence="7" type="ORF">FMM72_07270</name>
</gene>
<reference evidence="6 8" key="1">
    <citation type="submission" date="2018-08" db="EMBL/GenBank/DDBJ databases">
        <title>Murine metabolic-syndrome-specific gut microbial biobank.</title>
        <authorList>
            <person name="Liu C."/>
        </authorList>
    </citation>
    <scope>NUCLEOTIDE SEQUENCE [LARGE SCALE GENOMIC DNA]</scope>
    <source>
        <strain evidence="6 8">X69</strain>
    </source>
</reference>
<evidence type="ECO:0000313" key="7">
    <source>
        <dbReference type="EMBL" id="NDO39054.1"/>
    </source>
</evidence>
<dbReference type="Pfam" id="PF03466">
    <property type="entry name" value="LysR_substrate"/>
    <property type="match status" value="1"/>
</dbReference>
<keyword evidence="2" id="KW-0805">Transcription regulation</keyword>
<dbReference type="SUPFAM" id="SSF46785">
    <property type="entry name" value="Winged helix' DNA-binding domain"/>
    <property type="match status" value="1"/>
</dbReference>
<dbReference type="SUPFAM" id="SSF53850">
    <property type="entry name" value="Periplasmic binding protein-like II"/>
    <property type="match status" value="1"/>
</dbReference>
<dbReference type="GO" id="GO:0003700">
    <property type="term" value="F:DNA-binding transcription factor activity"/>
    <property type="evidence" value="ECO:0007669"/>
    <property type="project" value="InterPro"/>
</dbReference>
<keyword evidence="3" id="KW-0238">DNA-binding</keyword>
<evidence type="ECO:0000256" key="4">
    <source>
        <dbReference type="ARBA" id="ARBA00023163"/>
    </source>
</evidence>
<dbReference type="Pfam" id="PF00126">
    <property type="entry name" value="HTH_1"/>
    <property type="match status" value="1"/>
</dbReference>
<dbReference type="PRINTS" id="PR00039">
    <property type="entry name" value="HTHLYSR"/>
</dbReference>
<dbReference type="EMBL" id="VIQT01000009">
    <property type="protein sequence ID" value="NDO39054.1"/>
    <property type="molecule type" value="Genomic_DNA"/>
</dbReference>
<dbReference type="EMBL" id="QXWZ01000018">
    <property type="protein sequence ID" value="NBI79310.1"/>
    <property type="molecule type" value="Genomic_DNA"/>
</dbReference>
<feature type="domain" description="HTH lysR-type" evidence="5">
    <location>
        <begin position="39"/>
        <end position="96"/>
    </location>
</feature>
<dbReference type="Proteomes" id="UP000462501">
    <property type="component" value="Unassembled WGS sequence"/>
</dbReference>
<protein>
    <submittedName>
        <fullName evidence="6">LysR family transcriptional regulator</fullName>
    </submittedName>
</protein>
<comment type="caution">
    <text evidence="6">The sequence shown here is derived from an EMBL/GenBank/DDBJ whole genome shotgun (WGS) entry which is preliminary data.</text>
</comment>
<accession>A0A845RH12</accession>
<evidence type="ECO:0000256" key="1">
    <source>
        <dbReference type="ARBA" id="ARBA00009437"/>
    </source>
</evidence>
<keyword evidence="4" id="KW-0804">Transcription</keyword>
<evidence type="ECO:0000313" key="8">
    <source>
        <dbReference type="Proteomes" id="UP000446348"/>
    </source>
</evidence>
<organism evidence="6 8">
    <name type="scientific">Anaerotruncus colihominis</name>
    <dbReference type="NCBI Taxonomy" id="169435"/>
    <lineage>
        <taxon>Bacteria</taxon>
        <taxon>Bacillati</taxon>
        <taxon>Bacillota</taxon>
        <taxon>Clostridia</taxon>
        <taxon>Eubacteriales</taxon>
        <taxon>Oscillospiraceae</taxon>
        <taxon>Anaerotruncus</taxon>
    </lineage>
</organism>
<dbReference type="Gene3D" id="3.40.190.290">
    <property type="match status" value="1"/>
</dbReference>
<evidence type="ECO:0000259" key="5">
    <source>
        <dbReference type="PROSITE" id="PS50931"/>
    </source>
</evidence>
<dbReference type="InterPro" id="IPR005119">
    <property type="entry name" value="LysR_subst-bd"/>
</dbReference>
<dbReference type="PANTHER" id="PTHR30126:SF40">
    <property type="entry name" value="HTH-TYPE TRANSCRIPTIONAL REGULATOR GLTR"/>
    <property type="match status" value="1"/>
</dbReference>